<accession>A0AAV7PGB6</accession>
<feature type="non-terminal residue" evidence="1">
    <location>
        <position position="89"/>
    </location>
</feature>
<gene>
    <name evidence="1" type="ORF">NDU88_005573</name>
</gene>
<sequence length="89" mass="10023">VYFLISRRTKCMSTSVDYPAFPHNNKLCVVKCLKVYGERPANHRSDPLGPLLIAIRKTFRPVSAATLARWVRWSMSEAGIDLSVYGAHS</sequence>
<proteinExistence type="predicted"/>
<dbReference type="Proteomes" id="UP001066276">
    <property type="component" value="Chromosome 7"/>
</dbReference>
<dbReference type="AlphaFoldDB" id="A0AAV7PGB6"/>
<organism evidence="1 2">
    <name type="scientific">Pleurodeles waltl</name>
    <name type="common">Iberian ribbed newt</name>
    <dbReference type="NCBI Taxonomy" id="8319"/>
    <lineage>
        <taxon>Eukaryota</taxon>
        <taxon>Metazoa</taxon>
        <taxon>Chordata</taxon>
        <taxon>Craniata</taxon>
        <taxon>Vertebrata</taxon>
        <taxon>Euteleostomi</taxon>
        <taxon>Amphibia</taxon>
        <taxon>Batrachia</taxon>
        <taxon>Caudata</taxon>
        <taxon>Salamandroidea</taxon>
        <taxon>Salamandridae</taxon>
        <taxon>Pleurodelinae</taxon>
        <taxon>Pleurodeles</taxon>
    </lineage>
</organism>
<dbReference type="EMBL" id="JANPWB010000011">
    <property type="protein sequence ID" value="KAJ1127170.1"/>
    <property type="molecule type" value="Genomic_DNA"/>
</dbReference>
<reference evidence="1" key="1">
    <citation type="journal article" date="2022" name="bioRxiv">
        <title>Sequencing and chromosome-scale assembly of the giantPleurodeles waltlgenome.</title>
        <authorList>
            <person name="Brown T."/>
            <person name="Elewa A."/>
            <person name="Iarovenko S."/>
            <person name="Subramanian E."/>
            <person name="Araus A.J."/>
            <person name="Petzold A."/>
            <person name="Susuki M."/>
            <person name="Suzuki K.-i.T."/>
            <person name="Hayashi T."/>
            <person name="Toyoda A."/>
            <person name="Oliveira C."/>
            <person name="Osipova E."/>
            <person name="Leigh N.D."/>
            <person name="Simon A."/>
            <person name="Yun M.H."/>
        </authorList>
    </citation>
    <scope>NUCLEOTIDE SEQUENCE</scope>
    <source>
        <strain evidence="1">20211129_DDA</strain>
        <tissue evidence="1">Liver</tissue>
    </source>
</reference>
<comment type="caution">
    <text evidence="1">The sequence shown here is derived from an EMBL/GenBank/DDBJ whole genome shotgun (WGS) entry which is preliminary data.</text>
</comment>
<evidence type="ECO:0000313" key="2">
    <source>
        <dbReference type="Proteomes" id="UP001066276"/>
    </source>
</evidence>
<feature type="non-terminal residue" evidence="1">
    <location>
        <position position="1"/>
    </location>
</feature>
<keyword evidence="2" id="KW-1185">Reference proteome</keyword>
<name>A0AAV7PGB6_PLEWA</name>
<protein>
    <submittedName>
        <fullName evidence="1">Uncharacterized protein</fullName>
    </submittedName>
</protein>
<evidence type="ECO:0000313" key="1">
    <source>
        <dbReference type="EMBL" id="KAJ1127170.1"/>
    </source>
</evidence>